<evidence type="ECO:0000313" key="3">
    <source>
        <dbReference type="Proteomes" id="UP000019443"/>
    </source>
</evidence>
<feature type="domain" description="Chitin-binding type-3" evidence="1">
    <location>
        <begin position="260"/>
        <end position="307"/>
    </location>
</feature>
<accession>W6RC77</accession>
<dbReference type="Proteomes" id="UP000019443">
    <property type="component" value="Chromosome"/>
</dbReference>
<dbReference type="Gene3D" id="2.10.10.20">
    <property type="entry name" value="Carbohydrate-binding module superfamily 5/12"/>
    <property type="match status" value="2"/>
</dbReference>
<dbReference type="EMBL" id="HG916852">
    <property type="protein sequence ID" value="CDM56298.1"/>
    <property type="molecule type" value="Genomic_DNA"/>
</dbReference>
<dbReference type="PATRIC" id="fig|348824.6.peg.662"/>
<dbReference type="HOGENOM" id="CLU_466091_0_0_5"/>
<dbReference type="GO" id="GO:0030246">
    <property type="term" value="F:carbohydrate binding"/>
    <property type="evidence" value="ECO:0007669"/>
    <property type="project" value="InterPro"/>
</dbReference>
<reference evidence="2" key="1">
    <citation type="submission" date="2013-11" db="EMBL/GenBank/DDBJ databases">
        <title>Draft genome sequence of the broad-host-range Rhizobium sp. LPU83 strain, a member of the low-genetic diversity Oregon-like Rhizobium sp. group.</title>
        <authorList>
            <person name="Wibberg D."/>
            <person name="Puehler A."/>
            <person name="Schlueter A."/>
        </authorList>
    </citation>
    <scope>NUCLEOTIDE SEQUENCE [LARGE SCALE GENOMIC DNA]</scope>
    <source>
        <strain evidence="2">LPU83</strain>
    </source>
</reference>
<sequence>MAAILPSSYKEGTVSVANGSTAVTGTNTFWGNPNGEGNPILPGDWFGLHKGYAIRIASIEGNGALTLANPWPGPSQTDAAYEVMLQSDNARMATSTRLLLQQLMNGNIAAFTGLDGEPDTVPYFVGPGAMGLLTRQDLTQGVNYDVQVDTLADRAAYDLQVPGYAVFVSDVGDGRAAIYSKVTAASGDWSDPAYITGPRGLNWKGAWSGATAYAKDDAVSYNNASWIALVDNTNAAPMAGAIWGLLAARGATGAIGVNPRGAYENATAYAVTDSVLYNGSTWIAIAATTGNAPPNLPTTSNTWWQLLAQKGVDGTGTGDVVGPIGAVDGNVPVFDTATGKKLKDGFPVTAYMKTLLDDTDAGAARATLAGFGVVRQTVFTASGTFTPHADMIYCIIDCYGAGGGGGGAALTTSNTINGAGGGGAGAKSRKIASKADIGASQAVSIGAAGTAGSSAPGDGGNGGTSSVGTLCTAPGGSGGKAAGAGSSGLGGAGGVAGTGDLSLPGCPGVTGFRSGTTLTIVYMRQGGDAADSVGFGGPLLLGAAGAPAVGYSAGGSGGSDYSGGGTKAGGVGANGLVVITQFCAR</sequence>
<evidence type="ECO:0000313" key="2">
    <source>
        <dbReference type="EMBL" id="CDM56298.1"/>
    </source>
</evidence>
<keyword evidence="3" id="KW-1185">Reference proteome</keyword>
<protein>
    <recommendedName>
        <fullName evidence="1">Chitin-binding type-3 domain-containing protein</fullName>
    </recommendedName>
</protein>
<evidence type="ECO:0000259" key="1">
    <source>
        <dbReference type="SMART" id="SM00495"/>
    </source>
</evidence>
<organism evidence="2 3">
    <name type="scientific">Rhizobium favelukesii</name>
    <dbReference type="NCBI Taxonomy" id="348824"/>
    <lineage>
        <taxon>Bacteria</taxon>
        <taxon>Pseudomonadati</taxon>
        <taxon>Pseudomonadota</taxon>
        <taxon>Alphaproteobacteria</taxon>
        <taxon>Hyphomicrobiales</taxon>
        <taxon>Rhizobiaceae</taxon>
        <taxon>Rhizobium/Agrobacterium group</taxon>
        <taxon>Rhizobium</taxon>
    </lineage>
</organism>
<proteinExistence type="predicted"/>
<dbReference type="KEGG" id="rhl:LPU83_0616"/>
<dbReference type="GO" id="GO:0005576">
    <property type="term" value="C:extracellular region"/>
    <property type="evidence" value="ECO:0007669"/>
    <property type="project" value="InterPro"/>
</dbReference>
<dbReference type="GO" id="GO:0005975">
    <property type="term" value="P:carbohydrate metabolic process"/>
    <property type="evidence" value="ECO:0007669"/>
    <property type="project" value="InterPro"/>
</dbReference>
<dbReference type="AlphaFoldDB" id="W6RC77"/>
<feature type="domain" description="Chitin-binding type-3" evidence="1">
    <location>
        <begin position="204"/>
        <end position="246"/>
    </location>
</feature>
<name>W6RC77_9HYPH</name>
<dbReference type="InterPro" id="IPR003610">
    <property type="entry name" value="CBM5/12"/>
</dbReference>
<gene>
    <name evidence="2" type="ORF">LPU83_0616</name>
</gene>
<dbReference type="RefSeq" id="WP_024319034.1">
    <property type="nucleotide sequence ID" value="NZ_ATTO01000145.1"/>
</dbReference>
<dbReference type="GO" id="GO:0004553">
    <property type="term" value="F:hydrolase activity, hydrolyzing O-glycosyl compounds"/>
    <property type="evidence" value="ECO:0007669"/>
    <property type="project" value="InterPro"/>
</dbReference>
<dbReference type="SMART" id="SM00495">
    <property type="entry name" value="ChtBD3"/>
    <property type="match status" value="2"/>
</dbReference>
<dbReference type="eggNOG" id="ENOG5033JEH">
    <property type="taxonomic scope" value="Bacteria"/>
</dbReference>